<comment type="caution">
    <text evidence="2">The sequence shown here is derived from an EMBL/GenBank/DDBJ whole genome shotgun (WGS) entry which is preliminary data.</text>
</comment>
<dbReference type="Proteomes" id="UP000494216">
    <property type="component" value="Unassembled WGS sequence"/>
</dbReference>
<evidence type="ECO:0000313" key="3">
    <source>
        <dbReference type="Proteomes" id="UP000494216"/>
    </source>
</evidence>
<evidence type="ECO:0000313" key="2">
    <source>
        <dbReference type="EMBL" id="CAA9889917.1"/>
    </source>
</evidence>
<reference evidence="2 3" key="1">
    <citation type="submission" date="2020-02" db="EMBL/GenBank/DDBJ databases">
        <authorList>
            <person name="Hogendoorn C."/>
        </authorList>
    </citation>
    <scope>NUCLEOTIDE SEQUENCE [LARGE SCALE GENOMIC DNA]</scope>
    <source>
        <strain evidence="2">METHB21</strain>
    </source>
</reference>
<dbReference type="InterPro" id="IPR036568">
    <property type="entry name" value="GGCT-like_sf"/>
</dbReference>
<dbReference type="CDD" id="cd06661">
    <property type="entry name" value="GGCT_like"/>
    <property type="match status" value="1"/>
</dbReference>
<feature type="domain" description="Gamma-glutamylcyclotransferase AIG2-like" evidence="1">
    <location>
        <begin position="6"/>
        <end position="116"/>
    </location>
</feature>
<protein>
    <recommendedName>
        <fullName evidence="1">Gamma-glutamylcyclotransferase AIG2-like domain-containing protein</fullName>
    </recommendedName>
</protein>
<gene>
    <name evidence="2" type="ORF">METHB2_150041</name>
</gene>
<proteinExistence type="predicted"/>
<dbReference type="Pfam" id="PF06094">
    <property type="entry name" value="GGACT"/>
    <property type="match status" value="1"/>
</dbReference>
<sequence>MNYEYIFVYGTLRRGTNSEMHHLLAKHAEFVDEATYRGKLYKVNDYPGVVPSNDPNAIVHGEVYLLHHADIVLLRLDQYEEYGPEFSQPNEYIREKQEVFLRSGSGITAWVYLYNRPLKALS</sequence>
<dbReference type="EMBL" id="CADCXN010000042">
    <property type="protein sequence ID" value="CAA9889917.1"/>
    <property type="molecule type" value="Genomic_DNA"/>
</dbReference>
<dbReference type="RefSeq" id="WP_174624888.1">
    <property type="nucleotide sequence ID" value="NZ_CADCXN010000042.1"/>
</dbReference>
<dbReference type="SUPFAM" id="SSF110857">
    <property type="entry name" value="Gamma-glutamyl cyclotransferase-like"/>
    <property type="match status" value="1"/>
</dbReference>
<dbReference type="Gene3D" id="3.10.490.10">
    <property type="entry name" value="Gamma-glutamyl cyclotransferase-like"/>
    <property type="match status" value="1"/>
</dbReference>
<organism evidence="2 3">
    <name type="scientific">Candidatus Methylobacter favarea</name>
    <dbReference type="NCBI Taxonomy" id="2707345"/>
    <lineage>
        <taxon>Bacteria</taxon>
        <taxon>Pseudomonadati</taxon>
        <taxon>Pseudomonadota</taxon>
        <taxon>Gammaproteobacteria</taxon>
        <taxon>Methylococcales</taxon>
        <taxon>Methylococcaceae</taxon>
        <taxon>Methylobacter</taxon>
    </lineage>
</organism>
<dbReference type="InterPro" id="IPR013024">
    <property type="entry name" value="GGCT-like"/>
</dbReference>
<name>A0A8S0X7B4_9GAMM</name>
<accession>A0A8S0X7B4</accession>
<dbReference type="AlphaFoldDB" id="A0A8S0X7B4"/>
<evidence type="ECO:0000259" key="1">
    <source>
        <dbReference type="Pfam" id="PF06094"/>
    </source>
</evidence>
<keyword evidence="3" id="KW-1185">Reference proteome</keyword>
<dbReference type="InterPro" id="IPR009288">
    <property type="entry name" value="AIG2-like_dom"/>
</dbReference>